<evidence type="ECO:0000259" key="8">
    <source>
        <dbReference type="PROSITE" id="PS50011"/>
    </source>
</evidence>
<evidence type="ECO:0000256" key="4">
    <source>
        <dbReference type="ARBA" id="ARBA00022777"/>
    </source>
</evidence>
<dbReference type="PANTHER" id="PTHR24345">
    <property type="entry name" value="SERINE/THREONINE-PROTEIN KINASE PLK"/>
    <property type="match status" value="1"/>
</dbReference>
<dbReference type="Proteomes" id="UP000182259">
    <property type="component" value="Chromosome III"/>
</dbReference>
<dbReference type="AlphaFoldDB" id="A0A1L0BUY5"/>
<dbReference type="GO" id="GO:0005524">
    <property type="term" value="F:ATP binding"/>
    <property type="evidence" value="ECO:0007669"/>
    <property type="project" value="UniProtKB-UniRule"/>
</dbReference>
<evidence type="ECO:0000256" key="1">
    <source>
        <dbReference type="ARBA" id="ARBA00022527"/>
    </source>
</evidence>
<evidence type="ECO:0000256" key="5">
    <source>
        <dbReference type="ARBA" id="ARBA00022840"/>
    </source>
</evidence>
<keyword evidence="5 6" id="KW-0067">ATP-binding</keyword>
<dbReference type="PROSITE" id="PS00107">
    <property type="entry name" value="PROTEIN_KINASE_ATP"/>
    <property type="match status" value="1"/>
</dbReference>
<dbReference type="EMBL" id="LT635766">
    <property type="protein sequence ID" value="SGZ54130.1"/>
    <property type="molecule type" value="Genomic_DNA"/>
</dbReference>
<evidence type="ECO:0000256" key="2">
    <source>
        <dbReference type="ARBA" id="ARBA00022679"/>
    </source>
</evidence>
<reference evidence="9 10" key="1">
    <citation type="submission" date="2016-10" db="EMBL/GenBank/DDBJ databases">
        <authorList>
            <person name="de Groot N.N."/>
        </authorList>
    </citation>
    <scope>NUCLEOTIDE SEQUENCE [LARGE SCALE GENOMIC DNA]</scope>
    <source>
        <strain evidence="9 10">PYCC 4715</strain>
    </source>
</reference>
<dbReference type="GO" id="GO:0030447">
    <property type="term" value="P:filamentous growth"/>
    <property type="evidence" value="ECO:0007669"/>
    <property type="project" value="UniProtKB-ARBA"/>
</dbReference>
<evidence type="ECO:0000256" key="3">
    <source>
        <dbReference type="ARBA" id="ARBA00022741"/>
    </source>
</evidence>
<dbReference type="Pfam" id="PF00069">
    <property type="entry name" value="Pkinase"/>
    <property type="match status" value="1"/>
</dbReference>
<evidence type="ECO:0000256" key="6">
    <source>
        <dbReference type="PROSITE-ProRule" id="PRU10141"/>
    </source>
</evidence>
<keyword evidence="1 7" id="KW-0723">Serine/threonine-protein kinase</keyword>
<dbReference type="InterPro" id="IPR008271">
    <property type="entry name" value="Ser/Thr_kinase_AS"/>
</dbReference>
<feature type="domain" description="Protein kinase" evidence="8">
    <location>
        <begin position="6"/>
        <end position="273"/>
    </location>
</feature>
<organism evidence="9 10">
    <name type="scientific">Sungouiella intermedia</name>
    <dbReference type="NCBI Taxonomy" id="45354"/>
    <lineage>
        <taxon>Eukaryota</taxon>
        <taxon>Fungi</taxon>
        <taxon>Dikarya</taxon>
        <taxon>Ascomycota</taxon>
        <taxon>Saccharomycotina</taxon>
        <taxon>Pichiomycetes</taxon>
        <taxon>Metschnikowiaceae</taxon>
        <taxon>Sungouiella</taxon>
    </lineage>
</organism>
<dbReference type="SMART" id="SM00220">
    <property type="entry name" value="S_TKc"/>
    <property type="match status" value="1"/>
</dbReference>
<dbReference type="GO" id="GO:0004674">
    <property type="term" value="F:protein serine/threonine kinase activity"/>
    <property type="evidence" value="ECO:0007669"/>
    <property type="project" value="UniProtKB-KW"/>
</dbReference>
<dbReference type="Gene3D" id="3.30.200.20">
    <property type="entry name" value="Phosphorylase Kinase, domain 1"/>
    <property type="match status" value="1"/>
</dbReference>
<dbReference type="SUPFAM" id="SSF56112">
    <property type="entry name" value="Protein kinase-like (PK-like)"/>
    <property type="match status" value="1"/>
</dbReference>
<keyword evidence="3 6" id="KW-0547">Nucleotide-binding</keyword>
<dbReference type="PROSITE" id="PS50011">
    <property type="entry name" value="PROTEIN_KINASE_DOM"/>
    <property type="match status" value="1"/>
</dbReference>
<gene>
    <name evidence="9" type="ORF">SAMEA4029009_CIC11G00000000502</name>
</gene>
<comment type="similarity">
    <text evidence="7">Belongs to the protein kinase superfamily.</text>
</comment>
<protein>
    <submittedName>
        <fullName evidence="9">CIC11C00000000502</fullName>
    </submittedName>
</protein>
<sequence>MGLFKSCKSTLIGEGVSGTVSLCERNDQLYVVKKYRSKENYETRKEYRDRVLLEYHTLKQLHHENFISVIKYKVLIDGLTIKMFMDAGTSNLAQLCKKVPVSLVSISEILCLWKQLCNGVRYLHSQGLCHRDLKLENLVMDRAGPTLKIIDLATACKCGNGQKAVGIVGSRLYIAPETFSQIEYDGKSADVWSVGIVLLYLANRSFPWGSAVWNDGRFAEYSKIESAQADQLGAASSNPLFSNLPTQIADLDHHLLAIDPLLRYDMETIHTYSSQIPYCGSGSSCGTVHLLR</sequence>
<dbReference type="PANTHER" id="PTHR24345:SF91">
    <property type="entry name" value="SERINE_THREONINE-PROTEIN KINASE PLK4"/>
    <property type="match status" value="1"/>
</dbReference>
<dbReference type="GO" id="GO:0005634">
    <property type="term" value="C:nucleus"/>
    <property type="evidence" value="ECO:0007669"/>
    <property type="project" value="TreeGrafter"/>
</dbReference>
<accession>A0A1L0BUY5</accession>
<dbReference type="InterPro" id="IPR011009">
    <property type="entry name" value="Kinase-like_dom_sf"/>
</dbReference>
<dbReference type="PROSITE" id="PS00108">
    <property type="entry name" value="PROTEIN_KINASE_ST"/>
    <property type="match status" value="1"/>
</dbReference>
<name>A0A1L0BUY5_9ASCO</name>
<proteinExistence type="inferred from homology"/>
<evidence type="ECO:0000313" key="10">
    <source>
        <dbReference type="Proteomes" id="UP000182259"/>
    </source>
</evidence>
<dbReference type="InterPro" id="IPR000719">
    <property type="entry name" value="Prot_kinase_dom"/>
</dbReference>
<keyword evidence="4" id="KW-0418">Kinase</keyword>
<dbReference type="InterPro" id="IPR017441">
    <property type="entry name" value="Protein_kinase_ATP_BS"/>
</dbReference>
<evidence type="ECO:0000256" key="7">
    <source>
        <dbReference type="RuleBase" id="RU000304"/>
    </source>
</evidence>
<dbReference type="Gene3D" id="1.10.510.10">
    <property type="entry name" value="Transferase(Phosphotransferase) domain 1"/>
    <property type="match status" value="1"/>
</dbReference>
<keyword evidence="2" id="KW-0808">Transferase</keyword>
<evidence type="ECO:0000313" key="9">
    <source>
        <dbReference type="EMBL" id="SGZ54130.1"/>
    </source>
</evidence>
<feature type="binding site" evidence="6">
    <location>
        <position position="34"/>
    </location>
    <ligand>
        <name>ATP</name>
        <dbReference type="ChEBI" id="CHEBI:30616"/>
    </ligand>
</feature>